<evidence type="ECO:0000256" key="2">
    <source>
        <dbReference type="ARBA" id="ARBA00005684"/>
    </source>
</evidence>
<name>A0A2M7FXN9_9BACT</name>
<evidence type="ECO:0000256" key="9">
    <source>
        <dbReference type="ARBA" id="ARBA00031501"/>
    </source>
</evidence>
<dbReference type="NCBIfam" id="TIGR00217">
    <property type="entry name" value="malQ"/>
    <property type="match status" value="1"/>
</dbReference>
<evidence type="ECO:0000256" key="7">
    <source>
        <dbReference type="ARBA" id="ARBA00023277"/>
    </source>
</evidence>
<dbReference type="InterPro" id="IPR017853">
    <property type="entry name" value="GH"/>
</dbReference>
<dbReference type="NCBIfam" id="NF011079">
    <property type="entry name" value="PRK14508.1-2"/>
    <property type="match status" value="1"/>
</dbReference>
<comment type="caution">
    <text evidence="11">The sequence shown here is derived from an EMBL/GenBank/DDBJ whole genome shotgun (WGS) entry which is preliminary data.</text>
</comment>
<sequence length="500" mass="57040">MYPRASGILLHPTSLPGPFGIGDLGEIAYDFLDFMAETGQKLWQVMPLGPTGYGDSPYACLSAFAGNPLLISPQKLVEKGLLSPESPALQNYPELSREKVEFEAVAAAKKEIFEDSFAHFRSYASISERKRFNNFCQCQQNHNWLHNYALFASLKEHYAGEPWDKWNAGLIRRDPDTVSEFEQVLAERILYHKYLQYLFYTQWNELRSYAHLNGIHIIGDMPIFLAHDSADVWAHQSLFHLDAHGKPTVVAGVPPDYFSATGQLWGNPLYHWEAMAKDNYAWWAERFRVMLNLVDIVRLDHFRGFEAYWEIPAGEETAINGKWVKGPNKAFFKAMQKALGNLPFIAEDLGVITPPVEDLRDSFGFPGMKVLQFAFDDTPENAFLPHNHIANSVVYTGTHDNQTTLSWFEDRPEKVKQFILGYQGSNDANFIHWQLIRLALSSVANTVLIPLQDILGLPDESARMNTPGKAEGNWSWRLKEEDLTSEVAHTLKHWTQLYNR</sequence>
<proteinExistence type="inferred from homology"/>
<evidence type="ECO:0000256" key="8">
    <source>
        <dbReference type="ARBA" id="ARBA00031423"/>
    </source>
</evidence>
<dbReference type="GO" id="GO:0005975">
    <property type="term" value="P:carbohydrate metabolic process"/>
    <property type="evidence" value="ECO:0007669"/>
    <property type="project" value="InterPro"/>
</dbReference>
<keyword evidence="7 10" id="KW-0119">Carbohydrate metabolism</keyword>
<dbReference type="AlphaFoldDB" id="A0A2M7FXN9"/>
<comment type="similarity">
    <text evidence="2 10">Belongs to the disproportionating enzyme family.</text>
</comment>
<dbReference type="Pfam" id="PF02446">
    <property type="entry name" value="Glyco_hydro_77"/>
    <property type="match status" value="1"/>
</dbReference>
<gene>
    <name evidence="11" type="primary">malQ</name>
    <name evidence="11" type="ORF">COW36_23675</name>
</gene>
<evidence type="ECO:0000256" key="5">
    <source>
        <dbReference type="ARBA" id="ARBA00022676"/>
    </source>
</evidence>
<accession>A0A2M7FXN9</accession>
<evidence type="ECO:0000256" key="10">
    <source>
        <dbReference type="RuleBase" id="RU361207"/>
    </source>
</evidence>
<evidence type="ECO:0000256" key="1">
    <source>
        <dbReference type="ARBA" id="ARBA00000439"/>
    </source>
</evidence>
<dbReference type="PANTHER" id="PTHR32438">
    <property type="entry name" value="4-ALPHA-GLUCANOTRANSFERASE DPE1, CHLOROPLASTIC/AMYLOPLASTIC"/>
    <property type="match status" value="1"/>
</dbReference>
<protein>
    <recommendedName>
        <fullName evidence="4 10">4-alpha-glucanotransferase</fullName>
        <ecNumber evidence="3 10">2.4.1.25</ecNumber>
    </recommendedName>
    <alternativeName>
        <fullName evidence="8 10">Amylomaltase</fullName>
    </alternativeName>
    <alternativeName>
        <fullName evidence="9 10">Disproportionating enzyme</fullName>
    </alternativeName>
</protein>
<dbReference type="SUPFAM" id="SSF51445">
    <property type="entry name" value="(Trans)glycosidases"/>
    <property type="match status" value="1"/>
</dbReference>
<dbReference type="PANTHER" id="PTHR32438:SF5">
    <property type="entry name" value="4-ALPHA-GLUCANOTRANSFERASE DPE1, CHLOROPLASTIC_AMYLOPLASTIC"/>
    <property type="match status" value="1"/>
</dbReference>
<dbReference type="Proteomes" id="UP000231019">
    <property type="component" value="Unassembled WGS sequence"/>
</dbReference>
<evidence type="ECO:0000256" key="4">
    <source>
        <dbReference type="ARBA" id="ARBA00020295"/>
    </source>
</evidence>
<dbReference type="EMBL" id="PFFQ01000065">
    <property type="protein sequence ID" value="PIW14037.1"/>
    <property type="molecule type" value="Genomic_DNA"/>
</dbReference>
<comment type="catalytic activity">
    <reaction evidence="1 10">
        <text>Transfers a segment of a (1-&gt;4)-alpha-D-glucan to a new position in an acceptor, which may be glucose or a (1-&gt;4)-alpha-D-glucan.</text>
        <dbReference type="EC" id="2.4.1.25"/>
    </reaction>
</comment>
<reference evidence="11 12" key="1">
    <citation type="submission" date="2017-09" db="EMBL/GenBank/DDBJ databases">
        <title>Depth-based differentiation of microbial function through sediment-hosted aquifers and enrichment of novel symbionts in the deep terrestrial subsurface.</title>
        <authorList>
            <person name="Probst A.J."/>
            <person name="Ladd B."/>
            <person name="Jarett J.K."/>
            <person name="Geller-Mcgrath D.E."/>
            <person name="Sieber C.M."/>
            <person name="Emerson J.B."/>
            <person name="Anantharaman K."/>
            <person name="Thomas B.C."/>
            <person name="Malmstrom R."/>
            <person name="Stieglmeier M."/>
            <person name="Klingl A."/>
            <person name="Woyke T."/>
            <person name="Ryan C.M."/>
            <person name="Banfield J.F."/>
        </authorList>
    </citation>
    <scope>NUCLEOTIDE SEQUENCE [LARGE SCALE GENOMIC DNA]</scope>
    <source>
        <strain evidence="11">CG17_big_fil_post_rev_8_21_14_2_50_48_46</strain>
    </source>
</reference>
<evidence type="ECO:0000256" key="3">
    <source>
        <dbReference type="ARBA" id="ARBA00012560"/>
    </source>
</evidence>
<dbReference type="EC" id="2.4.1.25" evidence="3 10"/>
<dbReference type="InterPro" id="IPR003385">
    <property type="entry name" value="Glyco_hydro_77"/>
</dbReference>
<dbReference type="NCBIfam" id="NF011080">
    <property type="entry name" value="PRK14508.1-3"/>
    <property type="match status" value="1"/>
</dbReference>
<keyword evidence="6 10" id="KW-0808">Transferase</keyword>
<evidence type="ECO:0000313" key="12">
    <source>
        <dbReference type="Proteomes" id="UP000231019"/>
    </source>
</evidence>
<organism evidence="11 12">
    <name type="scientific">bacterium (Candidatus Blackallbacteria) CG17_big_fil_post_rev_8_21_14_2_50_48_46</name>
    <dbReference type="NCBI Taxonomy" id="2014261"/>
    <lineage>
        <taxon>Bacteria</taxon>
        <taxon>Candidatus Blackallbacteria</taxon>
    </lineage>
</organism>
<evidence type="ECO:0000256" key="6">
    <source>
        <dbReference type="ARBA" id="ARBA00022679"/>
    </source>
</evidence>
<dbReference type="GO" id="GO:0004134">
    <property type="term" value="F:4-alpha-glucanotransferase activity"/>
    <property type="evidence" value="ECO:0007669"/>
    <property type="project" value="UniProtKB-EC"/>
</dbReference>
<dbReference type="Gene3D" id="3.20.20.80">
    <property type="entry name" value="Glycosidases"/>
    <property type="match status" value="1"/>
</dbReference>
<evidence type="ECO:0000313" key="11">
    <source>
        <dbReference type="EMBL" id="PIW14037.1"/>
    </source>
</evidence>
<keyword evidence="5 10" id="KW-0328">Glycosyltransferase</keyword>